<evidence type="ECO:0008006" key="5">
    <source>
        <dbReference type="Google" id="ProtNLM"/>
    </source>
</evidence>
<keyword evidence="4" id="KW-1185">Reference proteome</keyword>
<proteinExistence type="predicted"/>
<keyword evidence="1" id="KW-0802">TPR repeat</keyword>
<dbReference type="SMART" id="SM00028">
    <property type="entry name" value="TPR"/>
    <property type="match status" value="5"/>
</dbReference>
<dbReference type="InterPro" id="IPR011990">
    <property type="entry name" value="TPR-like_helical_dom_sf"/>
</dbReference>
<feature type="region of interest" description="Disordered" evidence="2">
    <location>
        <begin position="1136"/>
        <end position="1182"/>
    </location>
</feature>
<accession>A0A8J3Q2J3</accession>
<comment type="caution">
    <text evidence="3">The sequence shown here is derived from an EMBL/GenBank/DDBJ whole genome shotgun (WGS) entry which is preliminary data.</text>
</comment>
<dbReference type="RefSeq" id="WP_203906173.1">
    <property type="nucleotide sequence ID" value="NZ_BONY01000001.1"/>
</dbReference>
<dbReference type="InterPro" id="IPR019734">
    <property type="entry name" value="TPR_rpt"/>
</dbReference>
<dbReference type="SUPFAM" id="SSF48452">
    <property type="entry name" value="TPR-like"/>
    <property type="match status" value="2"/>
</dbReference>
<feature type="repeat" description="TPR" evidence="1">
    <location>
        <begin position="591"/>
        <end position="624"/>
    </location>
</feature>
<evidence type="ECO:0000313" key="4">
    <source>
        <dbReference type="Proteomes" id="UP000612899"/>
    </source>
</evidence>
<dbReference type="Proteomes" id="UP000612899">
    <property type="component" value="Unassembled WGS sequence"/>
</dbReference>
<organism evidence="3 4">
    <name type="scientific">Rhizocola hellebori</name>
    <dbReference type="NCBI Taxonomy" id="1392758"/>
    <lineage>
        <taxon>Bacteria</taxon>
        <taxon>Bacillati</taxon>
        <taxon>Actinomycetota</taxon>
        <taxon>Actinomycetes</taxon>
        <taxon>Micromonosporales</taxon>
        <taxon>Micromonosporaceae</taxon>
        <taxon>Rhizocola</taxon>
    </lineage>
</organism>
<protein>
    <recommendedName>
        <fullName evidence="5">Tetratricopeptide repeat protein</fullName>
    </recommendedName>
</protein>
<sequence length="1501" mass="158758">MDDGSDQLFQAVEIAFHRDVTIRGGVNIFGINNAALPVPTVPPADRDEAAAWLFGPASPPPANRLSTWLDPAAMVFDVVERPETDELFGWCVNGPAAAAQLVCGPGGQGKTVLALQLCQRLRDRGWLAGVVRSTEGERLLAAAAHSATLPDVQGALLVVDYADANAELAAALLDVVAGVDREVSPVRLLLLARQTGRWWSELVTRHRSGLGLVDPQVRWLASLPESLTASGQSLDQRTGLLWRAAAESFAAKAIAEGLLANELALPREPPGPFQTTLDLYADALISVLDQIEPTTATRAMDPIEHLLEAHEHRQLRLALAAAAGDIDLGPEPMRLLDVVCLLPFQHSREAARAMAALPQLADVPAATVDALVRTLAGMYPGDVSIWQAPKPDRLCDLHLLKGAMDKRSDEDWAVHITNLTRGSSAAQAGHVIATLLRALSAPTADTVHQLGARRLGHAVAALVRMSPATYLPALVAADHHERFTALMLEAIRDPATELHVVRAVDQLLADQLLPRLRQVAVQVSRRLAVPSDSPGKAYIDDLITLSRRLSEAGHHGEALTAARQATGLLVHVPCGISESGDWDPGEAATHASAWNNLGSRLTEHRQMEEAIAAFTRAAQIRRRLSDMDERLHLPALVAALVNLCACQIDAGQAQEAIGDAREVIEAITRQAATSADYTYRLALAWGNLSDALRASGRIGEAIESAATAIELMNELSTQQPLVYRLGTASARLRLAACLATHQLDQPGGSESVSLAIRLAGSAAETFRALSTLDFDGYRSHFANALQTLAICAAAGRRPVDGLAAIEEALAAHRREPAEAADGVDLAACLTVKALLLIEASRAGAVDSAREAVTLYERAAVTHPHLRRDLAAAYGNLSYALLTAHRHDDAVAAAQQAILIQHERNAEPVSPAEMVEMADGLANLALCFVDAHQFQNAYEAQASAVDLYHQAAGDYPISLKRLRNESENLQRLQTAAAAPDTSRSVGMRGRFRKHWPLAPIRHLLPGIGTGFWVTQLGPHRSRPRQLREEMFGWFERILTGGRSGGGKGPSEALSAAAMARLATPAVASTAAPPLWHKALTIRPGIPTAPVTVLQHSPALGQAARGGGVLLLAVVSAFVLIGNGPVVTYQAAPSASASTTTTATNSPQSSASPSADPIASTQAVAAAPGPSPSTTGSTCCPTTTPPAGTFPIGIDLTDLTMSSSFTLSGVANALSSRQPQAMSLAPAAYQLSVGGKTFAFSVTTAGTIQYDEDASYLDGRGTATLTVRGHRVNLDMRQLSYAYFGVPGYSSIIPTSSIKTISVFPGRHQVTGFTTTLDYTVHPDGSVTTTQSEPFLTVSGSNTVVGHGLTIHVDMRELTYSKFGVGGISSIIPKDPVATIRVFPGGHQVTTASLNIHDFTVRADGTVSSGLAFLSANGDTLVAHGYLITIDATRQSAPTFELTAIGSVLPSRTPHTFTLAPGRHRIVTANATFYFTVQTNGTVTYDPSLTYLAGSGTDTLIVS</sequence>
<reference evidence="3" key="1">
    <citation type="submission" date="2021-01" db="EMBL/GenBank/DDBJ databases">
        <title>Whole genome shotgun sequence of Rhizocola hellebori NBRC 109834.</title>
        <authorList>
            <person name="Komaki H."/>
            <person name="Tamura T."/>
        </authorList>
    </citation>
    <scope>NUCLEOTIDE SEQUENCE</scope>
    <source>
        <strain evidence="3">NBRC 109834</strain>
    </source>
</reference>
<evidence type="ECO:0000256" key="1">
    <source>
        <dbReference type="PROSITE-ProRule" id="PRU00339"/>
    </source>
</evidence>
<evidence type="ECO:0000256" key="2">
    <source>
        <dbReference type="SAM" id="MobiDB-lite"/>
    </source>
</evidence>
<name>A0A8J3Q2J3_9ACTN</name>
<dbReference type="PROSITE" id="PS50005">
    <property type="entry name" value="TPR"/>
    <property type="match status" value="1"/>
</dbReference>
<evidence type="ECO:0000313" key="3">
    <source>
        <dbReference type="EMBL" id="GIH02258.1"/>
    </source>
</evidence>
<dbReference type="Gene3D" id="1.25.40.10">
    <property type="entry name" value="Tetratricopeptide repeat domain"/>
    <property type="match status" value="3"/>
</dbReference>
<dbReference type="EMBL" id="BONY01000001">
    <property type="protein sequence ID" value="GIH02258.1"/>
    <property type="molecule type" value="Genomic_DNA"/>
</dbReference>
<gene>
    <name evidence="3" type="ORF">Rhe02_03250</name>
</gene>